<feature type="domain" description="Cobalamin biosynthesis precorrin-8X methylmutase CobH/CbiC" evidence="7">
    <location>
        <begin position="129"/>
        <end position="329"/>
    </location>
</feature>
<dbReference type="CDD" id="cd03416">
    <property type="entry name" value="CbiX_SirB_N"/>
    <property type="match status" value="1"/>
</dbReference>
<comment type="pathway">
    <text evidence="1">Cofactor biosynthesis; adenosylcobalamin biosynthesis.</text>
</comment>
<dbReference type="SUPFAM" id="SSF63965">
    <property type="entry name" value="Precorrin-8X methylmutase CbiC/CobH"/>
    <property type="match status" value="1"/>
</dbReference>
<dbReference type="SUPFAM" id="SSF53800">
    <property type="entry name" value="Chelatase"/>
    <property type="match status" value="1"/>
</dbReference>
<dbReference type="EMBL" id="BLAB01000001">
    <property type="protein sequence ID" value="GER93455.1"/>
    <property type="molecule type" value="Genomic_DNA"/>
</dbReference>
<reference evidence="8" key="1">
    <citation type="submission" date="2019-10" db="EMBL/GenBank/DDBJ databases">
        <title>Metagenomic sequencing of thiosulfate-disproportionating enrichment culture.</title>
        <authorList>
            <person name="Umezawa K."/>
            <person name="Kojima H."/>
            <person name="Fukui M."/>
        </authorList>
    </citation>
    <scope>NUCLEOTIDE SEQUENCE</scope>
    <source>
        <strain evidence="8">45J</strain>
    </source>
</reference>
<dbReference type="InterPro" id="IPR003722">
    <property type="entry name" value="Cbl_synth_CobH/CbiC"/>
</dbReference>
<evidence type="ECO:0000313" key="8">
    <source>
        <dbReference type="EMBL" id="GER93455.1"/>
    </source>
</evidence>
<evidence type="ECO:0000259" key="7">
    <source>
        <dbReference type="Pfam" id="PF02570"/>
    </source>
</evidence>
<keyword evidence="4" id="KW-0479">Metal-binding</keyword>
<dbReference type="Gene3D" id="3.40.50.10230">
    <property type="entry name" value="Cobalamin biosynthesis CobH/CbiC, precorrin-8X methylmutase"/>
    <property type="match status" value="1"/>
</dbReference>
<organism evidence="8">
    <name type="scientific">hot springs metagenome</name>
    <dbReference type="NCBI Taxonomy" id="433727"/>
    <lineage>
        <taxon>unclassified sequences</taxon>
        <taxon>metagenomes</taxon>
        <taxon>ecological metagenomes</taxon>
    </lineage>
</organism>
<keyword evidence="3" id="KW-0169">Cobalamin biosynthesis</keyword>
<keyword evidence="6" id="KW-0456">Lyase</keyword>
<evidence type="ECO:0000256" key="1">
    <source>
        <dbReference type="ARBA" id="ARBA00004953"/>
    </source>
</evidence>
<evidence type="ECO:0000256" key="2">
    <source>
        <dbReference type="ARBA" id="ARBA00009774"/>
    </source>
</evidence>
<proteinExistence type="inferred from homology"/>
<dbReference type="PANTHER" id="PTHR43588:SF1">
    <property type="entry name" value="COBALT-PRECORRIN-8 METHYLMUTASE"/>
    <property type="match status" value="1"/>
</dbReference>
<dbReference type="AlphaFoldDB" id="A0A5J4KZN4"/>
<dbReference type="InterPro" id="IPR002762">
    <property type="entry name" value="CbiX-like"/>
</dbReference>
<dbReference type="UniPathway" id="UPA00148"/>
<dbReference type="GO" id="GO:0009236">
    <property type="term" value="P:cobalamin biosynthetic process"/>
    <property type="evidence" value="ECO:0007669"/>
    <property type="project" value="UniProtKB-UniPathway"/>
</dbReference>
<dbReference type="Pfam" id="PF01903">
    <property type="entry name" value="CbiX"/>
    <property type="match status" value="1"/>
</dbReference>
<gene>
    <name evidence="8" type="ORF">A45J_1196</name>
</gene>
<sequence length="334" mass="36934">MENIILIGHGSPKKDANNIELAGRLLHSAIHPNCTRHCVKVAYLQFAEPKISDAIKECVLSGAKRIIIHPYFLSSGMHVTKDIPEIIERAQDMYPDRKFIYTEPLGIHEKLVQVVMERIHAAYGLKPEEIEKRSFEIISEELDLSNVSQEQLPIIKRVIHATADFEFKNTLIFHPDAIKTGIDAIKAGKNILTDVEMVKTGIIKRWLEPYGGSVICNINDESVIKLSKQKGKTRAEIAVEMALKENNNIGIIAIGNAPTALLKVIEIFDSHLHQFTSSPVLVIGVPVGFVKALESKTLLAAQNFPFITNLSRKGGTPVAVAIVNALLKMSKEGV</sequence>
<evidence type="ECO:0000256" key="5">
    <source>
        <dbReference type="ARBA" id="ARBA00023235"/>
    </source>
</evidence>
<name>A0A5J4KZN4_9ZZZZ</name>
<dbReference type="GO" id="GO:0016993">
    <property type="term" value="F:precorrin-8X methylmutase activity"/>
    <property type="evidence" value="ECO:0007669"/>
    <property type="project" value="InterPro"/>
</dbReference>
<evidence type="ECO:0000256" key="6">
    <source>
        <dbReference type="ARBA" id="ARBA00023239"/>
    </source>
</evidence>
<keyword evidence="5" id="KW-0413">Isomerase</keyword>
<accession>A0A5J4KZN4</accession>
<protein>
    <recommendedName>
        <fullName evidence="7">Cobalamin biosynthesis precorrin-8X methylmutase CobH/CbiC domain-containing protein</fullName>
    </recommendedName>
</protein>
<dbReference type="PANTHER" id="PTHR43588">
    <property type="entry name" value="COBALT-PRECORRIN-8 METHYLMUTASE"/>
    <property type="match status" value="1"/>
</dbReference>
<evidence type="ECO:0000256" key="4">
    <source>
        <dbReference type="ARBA" id="ARBA00022723"/>
    </source>
</evidence>
<dbReference type="Pfam" id="PF02570">
    <property type="entry name" value="CbiC"/>
    <property type="match status" value="1"/>
</dbReference>
<dbReference type="GO" id="GO:0046872">
    <property type="term" value="F:metal ion binding"/>
    <property type="evidence" value="ECO:0007669"/>
    <property type="project" value="UniProtKB-KW"/>
</dbReference>
<evidence type="ECO:0000256" key="3">
    <source>
        <dbReference type="ARBA" id="ARBA00022573"/>
    </source>
</evidence>
<comment type="similarity">
    <text evidence="2">Belongs to the CobH/CbiC family.</text>
</comment>
<dbReference type="Gene3D" id="3.40.50.1400">
    <property type="match status" value="1"/>
</dbReference>
<dbReference type="GO" id="GO:0016829">
    <property type="term" value="F:lyase activity"/>
    <property type="evidence" value="ECO:0007669"/>
    <property type="project" value="UniProtKB-KW"/>
</dbReference>
<dbReference type="InterPro" id="IPR036588">
    <property type="entry name" value="CobH/CbiC_sf"/>
</dbReference>
<comment type="caution">
    <text evidence="8">The sequence shown here is derived from an EMBL/GenBank/DDBJ whole genome shotgun (WGS) entry which is preliminary data.</text>
</comment>